<keyword evidence="4" id="KW-1185">Reference proteome</keyword>
<dbReference type="PANTHER" id="PTHR19959:SF119">
    <property type="entry name" value="FUNGAL LIPASE-LIKE DOMAIN-CONTAINING PROTEIN"/>
    <property type="match status" value="1"/>
</dbReference>
<evidence type="ECO:0000259" key="2">
    <source>
        <dbReference type="Pfam" id="PF12770"/>
    </source>
</evidence>
<dbReference type="Pfam" id="PF12770">
    <property type="entry name" value="CHAT"/>
    <property type="match status" value="1"/>
</dbReference>
<dbReference type="Gene3D" id="1.25.40.10">
    <property type="entry name" value="Tetratricopeptide repeat domain"/>
    <property type="match status" value="5"/>
</dbReference>
<reference evidence="3" key="1">
    <citation type="submission" date="2020-06" db="EMBL/GenBank/DDBJ databases">
        <title>Draft genome sequences of strains closely related to Aspergillus parafelis and Aspergillus hiratsukae.</title>
        <authorList>
            <person name="Dos Santos R.A.C."/>
            <person name="Rivero-Menendez O."/>
            <person name="Steenwyk J.L."/>
            <person name="Mead M.E."/>
            <person name="Goldman G.H."/>
            <person name="Alastruey-Izquierdo A."/>
            <person name="Rokas A."/>
        </authorList>
    </citation>
    <scope>NUCLEOTIDE SEQUENCE</scope>
    <source>
        <strain evidence="3">CNM-CM7691</strain>
    </source>
</reference>
<feature type="coiled-coil region" evidence="1">
    <location>
        <begin position="143"/>
        <end position="193"/>
    </location>
</feature>
<evidence type="ECO:0000256" key="1">
    <source>
        <dbReference type="SAM" id="Coils"/>
    </source>
</evidence>
<accession>A0A8H6R3C8</accession>
<proteinExistence type="predicted"/>
<comment type="caution">
    <text evidence="3">The sequence shown here is derived from an EMBL/GenBank/DDBJ whole genome shotgun (WGS) entry which is preliminary data.</text>
</comment>
<dbReference type="Proteomes" id="UP000641853">
    <property type="component" value="Unassembled WGS sequence"/>
</dbReference>
<feature type="domain" description="CHAT" evidence="2">
    <location>
        <begin position="1110"/>
        <end position="1407"/>
    </location>
</feature>
<name>A0A8H6R3C8_9EURO</name>
<dbReference type="SUPFAM" id="SSF81901">
    <property type="entry name" value="HCP-like"/>
    <property type="match status" value="1"/>
</dbReference>
<evidence type="ECO:0000313" key="3">
    <source>
        <dbReference type="EMBL" id="KAF7184440.1"/>
    </source>
</evidence>
<dbReference type="SUPFAM" id="SSF48452">
    <property type="entry name" value="TPR-like"/>
    <property type="match status" value="2"/>
</dbReference>
<dbReference type="InterPro" id="IPR011990">
    <property type="entry name" value="TPR-like_helical_dom_sf"/>
</dbReference>
<gene>
    <name evidence="3" type="ORF">CNMCM7691_005260</name>
</gene>
<sequence length="1407" mass="158635">MCQKRFKRTRKTEDLEEAIQGIQQLLEDPPQGLNLAAYLVSLVGLLKERYERTQNLEDLDKAIQALQQLPEVAPANQPDPRALACLVILLQERYDRTQKLEDLDKAIQGLQQLLEDPAHDLNLKALGSLVKLLQERYECTGKLEDLDKAIQVLQQLLEVASTNQISLAVLACLAILLQEKYDCTQKLEDLEEAIRGLQKLLEACPKHESNLILTLLLQDPYKGALKLAYLEEVIQAFQQVLVLLPKEPFILAVFSGNLADMLRKRFELTGRMEDKDEAIRSSQQGIRLISKDYLNLASLMMSYQYFKRYERTGKIEDIEEAARLSEHAVKLTPEDHPLLPIFIRFANALDTHFIRTGKTEYLEGAIRLSEQAVELTSTYHPNRPEFLDDLVRLHLRRYDYTGRLDDLGQAIKLSQRAVELTPPGDHSRLATHRSSLAQGLLRQFERTWKIEGLEEAVRLSEQALELTFRDHPGRVVFLNELASLLQRRYHCIGKIDDLEKAIELSQQAVQLTPRRHPNYIPLLNSMGGIILERHERTGKMEDIEEAIELAQQTLMLTPKDHYLRACFLGKLGSRLGRRYDHTGKLDDLDKAIEMSQQAVALTPTDHPNHPFLLSDAGCIMERSHGRTGKMEDLEEAIRLSREAIKLAPKDHPCRAEFFGRLGVQLMKRSGRTGRTEDLEEAVHLSQQAVDILPRVHRSHLALYLGNRAHILGSRFQRTQNRNDLEDAIEVSRQIVEFLPKDHPFLGHSLYLLGVNLRKRYKITNQIEDLEEAIGLTQQAVELIPKNELPLSANCLSDLARMLRDRSIPWLTGIKDIEKAIELSHQAVELTPDDHPDLALHYMQLGLHYLSLFIYDIDKGLKYMLQAWNCTSGSLLIRIRAASMALLLLQQRKDYDSAYTLSLQVLDLLPHVRNRSLGLQDQQYVASHFSGLAVDACSYALKKGKPSTEALELLERGRGVIISLLMDDRSEASALQAADPDLYELYERLKVEVNMPTDEDMFQPQQASLKKRPNAIKELEGCIEDIRKLPGFGLFEKGLTTEQIKQAAGEGSIIIINVSEVGSDAIVVTSTGVNSLPLPGLNEASVRVWAHQDLTTASGNRGMKNKTYRQFLAWLWHECVRPVLDEYRYLGQHSLESPPRVWWIGTGLASSFPFHAAGDDTAGPTENTYSHVISSYTPSIKALLYSKKQAVKICAPNYDPLKLLVVSMAHTPGARDLPGVKNETAGVVEALKGSVCIEVLDQPDAAKVMHYLRHYKIAHFACHGVSNSTDPSQSGLVLQAGTAEPRQDILSVRDIFKSQHLQGAVAYLSACSAAENRVDELVDEVLHVVSCFQVAGFRHVIGCLWPSDDNVCVEVAKCFYSAICQNGNLDVDDRTIALALHQAVKEISKSDEYRKRPLHWAQFVHYGA</sequence>
<dbReference type="InterPro" id="IPR016024">
    <property type="entry name" value="ARM-type_fold"/>
</dbReference>
<evidence type="ECO:0000313" key="4">
    <source>
        <dbReference type="Proteomes" id="UP000641853"/>
    </source>
</evidence>
<dbReference type="SUPFAM" id="SSF48371">
    <property type="entry name" value="ARM repeat"/>
    <property type="match status" value="1"/>
</dbReference>
<dbReference type="EMBL" id="JACBAG010001631">
    <property type="protein sequence ID" value="KAF7184440.1"/>
    <property type="molecule type" value="Genomic_DNA"/>
</dbReference>
<dbReference type="InterPro" id="IPR024983">
    <property type="entry name" value="CHAT_dom"/>
</dbReference>
<keyword evidence="1" id="KW-0175">Coiled coil</keyword>
<dbReference type="PANTHER" id="PTHR19959">
    <property type="entry name" value="KINESIN LIGHT CHAIN"/>
    <property type="match status" value="1"/>
</dbReference>
<protein>
    <recommendedName>
        <fullName evidence="2">CHAT domain-containing protein</fullName>
    </recommendedName>
</protein>
<organism evidence="3 4">
    <name type="scientific">Aspergillus felis</name>
    <dbReference type="NCBI Taxonomy" id="1287682"/>
    <lineage>
        <taxon>Eukaryota</taxon>
        <taxon>Fungi</taxon>
        <taxon>Dikarya</taxon>
        <taxon>Ascomycota</taxon>
        <taxon>Pezizomycotina</taxon>
        <taxon>Eurotiomycetes</taxon>
        <taxon>Eurotiomycetidae</taxon>
        <taxon>Eurotiales</taxon>
        <taxon>Aspergillaceae</taxon>
        <taxon>Aspergillus</taxon>
        <taxon>Aspergillus subgen. Fumigati</taxon>
    </lineage>
</organism>